<evidence type="ECO:0000256" key="4">
    <source>
        <dbReference type="ARBA" id="ARBA00022691"/>
    </source>
</evidence>
<keyword evidence="4" id="KW-0949">S-adenosyl-L-methionine</keyword>
<comment type="subcellular location">
    <subcellularLocation>
        <location evidence="1">Endomembrane system</location>
        <topology evidence="1">Multi-pass membrane protein</topology>
    </subcellularLocation>
</comment>
<dbReference type="EMBL" id="JABBWD010000018">
    <property type="protein sequence ID" value="KAG1777922.1"/>
    <property type="molecule type" value="Genomic_DNA"/>
</dbReference>
<evidence type="ECO:0000313" key="13">
    <source>
        <dbReference type="EMBL" id="KAG1777922.1"/>
    </source>
</evidence>
<evidence type="ECO:0000256" key="9">
    <source>
        <dbReference type="ARBA" id="ARBA00023136"/>
    </source>
</evidence>
<feature type="transmembrane region" description="Helical" evidence="12">
    <location>
        <begin position="120"/>
        <end position="138"/>
    </location>
</feature>
<keyword evidence="14" id="KW-1185">Reference proteome</keyword>
<comment type="caution">
    <text evidence="13">The sequence shown here is derived from an EMBL/GenBank/DDBJ whole genome shotgun (WGS) entry which is preliminary data.</text>
</comment>
<dbReference type="InterPro" id="IPR007318">
    <property type="entry name" value="Phopholipid_MeTrfase"/>
</dbReference>
<evidence type="ECO:0000256" key="10">
    <source>
        <dbReference type="ARBA" id="ARBA00023209"/>
    </source>
</evidence>
<evidence type="ECO:0000313" key="14">
    <source>
        <dbReference type="Proteomes" id="UP000714275"/>
    </source>
</evidence>
<keyword evidence="3" id="KW-0489">Methyltransferase</keyword>
<dbReference type="GO" id="GO:0008168">
    <property type="term" value="F:methyltransferase activity"/>
    <property type="evidence" value="ECO:0007669"/>
    <property type="project" value="UniProtKB-KW"/>
</dbReference>
<keyword evidence="3" id="KW-0808">Transferase</keyword>
<keyword evidence="7 12" id="KW-1133">Transmembrane helix</keyword>
<evidence type="ECO:0000256" key="1">
    <source>
        <dbReference type="ARBA" id="ARBA00004127"/>
    </source>
</evidence>
<evidence type="ECO:0000256" key="6">
    <source>
        <dbReference type="ARBA" id="ARBA00022824"/>
    </source>
</evidence>
<dbReference type="Pfam" id="PF04191">
    <property type="entry name" value="PEMT"/>
    <property type="match status" value="1"/>
</dbReference>
<keyword evidence="8" id="KW-0443">Lipid metabolism</keyword>
<evidence type="ECO:0000256" key="8">
    <source>
        <dbReference type="ARBA" id="ARBA00023098"/>
    </source>
</evidence>
<evidence type="ECO:0000256" key="11">
    <source>
        <dbReference type="ARBA" id="ARBA00023264"/>
    </source>
</evidence>
<name>A0A9P6ZWD4_9AGAM</name>
<proteinExistence type="predicted"/>
<keyword evidence="10" id="KW-0594">Phospholipid biosynthesis</keyword>
<dbReference type="PANTHER" id="PTHR12714">
    <property type="entry name" value="PROTEIN-S ISOPRENYLCYSTEINE O-METHYLTRANSFERASE"/>
    <property type="match status" value="1"/>
</dbReference>
<keyword evidence="5 12" id="KW-0812">Transmembrane</keyword>
<dbReference type="Gene3D" id="1.20.120.1630">
    <property type="match status" value="1"/>
</dbReference>
<protein>
    <recommendedName>
        <fullName evidence="15">Protein-S-isoprenylcysteine O-methyltransferase</fullName>
    </recommendedName>
</protein>
<dbReference type="AlphaFoldDB" id="A0A9P6ZWD4"/>
<evidence type="ECO:0000256" key="12">
    <source>
        <dbReference type="SAM" id="Phobius"/>
    </source>
</evidence>
<dbReference type="GO" id="GO:0032259">
    <property type="term" value="P:methylation"/>
    <property type="evidence" value="ECO:0007669"/>
    <property type="project" value="UniProtKB-KW"/>
</dbReference>
<keyword evidence="2" id="KW-0444">Lipid biosynthesis</keyword>
<dbReference type="OrthoDB" id="422086at2759"/>
<dbReference type="GO" id="GO:0008654">
    <property type="term" value="P:phospholipid biosynthetic process"/>
    <property type="evidence" value="ECO:0007669"/>
    <property type="project" value="UniProtKB-KW"/>
</dbReference>
<feature type="transmembrane region" description="Helical" evidence="12">
    <location>
        <begin position="76"/>
        <end position="94"/>
    </location>
</feature>
<organism evidence="13 14">
    <name type="scientific">Suillus placidus</name>
    <dbReference type="NCBI Taxonomy" id="48579"/>
    <lineage>
        <taxon>Eukaryota</taxon>
        <taxon>Fungi</taxon>
        <taxon>Dikarya</taxon>
        <taxon>Basidiomycota</taxon>
        <taxon>Agaricomycotina</taxon>
        <taxon>Agaricomycetes</taxon>
        <taxon>Agaricomycetidae</taxon>
        <taxon>Boletales</taxon>
        <taxon>Suillineae</taxon>
        <taxon>Suillaceae</taxon>
        <taxon>Suillus</taxon>
    </lineage>
</organism>
<feature type="transmembrane region" description="Helical" evidence="12">
    <location>
        <begin position="171"/>
        <end position="188"/>
    </location>
</feature>
<dbReference type="GO" id="GO:0012505">
    <property type="term" value="C:endomembrane system"/>
    <property type="evidence" value="ECO:0007669"/>
    <property type="project" value="UniProtKB-SubCell"/>
</dbReference>
<evidence type="ECO:0000256" key="3">
    <source>
        <dbReference type="ARBA" id="ARBA00022603"/>
    </source>
</evidence>
<evidence type="ECO:0000256" key="5">
    <source>
        <dbReference type="ARBA" id="ARBA00022692"/>
    </source>
</evidence>
<gene>
    <name evidence="13" type="ORF">EV702DRAFT_201103</name>
</gene>
<reference evidence="13" key="1">
    <citation type="journal article" date="2020" name="New Phytol.">
        <title>Comparative genomics reveals dynamic genome evolution in host specialist ectomycorrhizal fungi.</title>
        <authorList>
            <person name="Lofgren L.A."/>
            <person name="Nguyen N.H."/>
            <person name="Vilgalys R."/>
            <person name="Ruytinx J."/>
            <person name="Liao H.L."/>
            <person name="Branco S."/>
            <person name="Kuo A."/>
            <person name="LaButti K."/>
            <person name="Lipzen A."/>
            <person name="Andreopoulos W."/>
            <person name="Pangilinan J."/>
            <person name="Riley R."/>
            <person name="Hundley H."/>
            <person name="Na H."/>
            <person name="Barry K."/>
            <person name="Grigoriev I.V."/>
            <person name="Stajich J.E."/>
            <person name="Kennedy P.G."/>
        </authorList>
    </citation>
    <scope>NUCLEOTIDE SEQUENCE</scope>
    <source>
        <strain evidence="13">DOB743</strain>
    </source>
</reference>
<feature type="transmembrane region" description="Helical" evidence="12">
    <location>
        <begin position="208"/>
        <end position="227"/>
    </location>
</feature>
<dbReference type="Proteomes" id="UP000714275">
    <property type="component" value="Unassembled WGS sequence"/>
</dbReference>
<keyword evidence="6" id="KW-0256">Endoplasmic reticulum</keyword>
<evidence type="ECO:0000256" key="2">
    <source>
        <dbReference type="ARBA" id="ARBA00022516"/>
    </source>
</evidence>
<accession>A0A9P6ZWD4</accession>
<keyword evidence="11" id="KW-1208">Phospholipid metabolism</keyword>
<evidence type="ECO:0000256" key="7">
    <source>
        <dbReference type="ARBA" id="ARBA00022989"/>
    </source>
</evidence>
<keyword evidence="9 12" id="KW-0472">Membrane</keyword>
<sequence length="257" mass="28718">MADNLVTWLCRPTIFARPVTIVTMTLMKLPFLVPSVLVFNNAYIPPNPAPHDDEAISGGPLYERICPAIFPILQRLSGLIPCVAEIAVILAAYFPSPVSSRILSTLVHTGQLPDMMPNKYFILGTILVLIGCLGRLWCFRVMGRHFTHQLSLRKDHALVTTGPYDIVRHPGYAASWIASFGISLIYASPGSFMRSSGWLSTYFGRVVFGVWVLQVILSGVLSCARSISEDAMLRKRFGEEWVRWSKRVCYRLIPGVF</sequence>
<evidence type="ECO:0008006" key="15">
    <source>
        <dbReference type="Google" id="ProtNLM"/>
    </source>
</evidence>
<dbReference type="PANTHER" id="PTHR12714:SF9">
    <property type="entry name" value="PROTEIN-S-ISOPRENYLCYSTEINE O-METHYLTRANSFERASE"/>
    <property type="match status" value="1"/>
</dbReference>